<keyword evidence="3" id="KW-0472">Membrane</keyword>
<accession>A0A4U1B5B7</accession>
<protein>
    <submittedName>
        <fullName evidence="8">Lipopeptide</fullName>
    </submittedName>
</protein>
<dbReference type="OrthoDB" id="6272724at2"/>
<dbReference type="AlphaFoldDB" id="A0A4U1B5B7"/>
<keyword evidence="5" id="KW-0998">Cell outer membrane</keyword>
<sequence>MLNKKTTFAIFTGLMLLVSGCGQKGPLYQTPDSDKNQGEQQQNQSKQ</sequence>
<keyword evidence="6" id="KW-0449">Lipoprotein</keyword>
<feature type="region of interest" description="Disordered" evidence="7">
    <location>
        <begin position="25"/>
        <end position="47"/>
    </location>
</feature>
<evidence type="ECO:0000256" key="3">
    <source>
        <dbReference type="ARBA" id="ARBA00023136"/>
    </source>
</evidence>
<gene>
    <name evidence="8" type="ORF">E8M12_07970</name>
</gene>
<evidence type="ECO:0000256" key="2">
    <source>
        <dbReference type="ARBA" id="ARBA00022729"/>
    </source>
</evidence>
<feature type="compositionally biased region" description="Low complexity" evidence="7">
    <location>
        <begin position="38"/>
        <end position="47"/>
    </location>
</feature>
<dbReference type="EMBL" id="SWDB01000018">
    <property type="protein sequence ID" value="TKB45529.1"/>
    <property type="molecule type" value="Genomic_DNA"/>
</dbReference>
<evidence type="ECO:0000313" key="8">
    <source>
        <dbReference type="EMBL" id="TKB45529.1"/>
    </source>
</evidence>
<evidence type="ECO:0000256" key="5">
    <source>
        <dbReference type="ARBA" id="ARBA00023237"/>
    </source>
</evidence>
<evidence type="ECO:0000256" key="1">
    <source>
        <dbReference type="ARBA" id="ARBA00004459"/>
    </source>
</evidence>
<keyword evidence="4" id="KW-0564">Palmitate</keyword>
<organism evidence="8 9">
    <name type="scientific">Thalassotalea mangrovi</name>
    <dbReference type="NCBI Taxonomy" id="2572245"/>
    <lineage>
        <taxon>Bacteria</taxon>
        <taxon>Pseudomonadati</taxon>
        <taxon>Pseudomonadota</taxon>
        <taxon>Gammaproteobacteria</taxon>
        <taxon>Alteromonadales</taxon>
        <taxon>Colwelliaceae</taxon>
        <taxon>Thalassotalea</taxon>
    </lineage>
</organism>
<dbReference type="NCBIfam" id="NF047847">
    <property type="entry name" value="SS_mature_LptM"/>
    <property type="match status" value="1"/>
</dbReference>
<dbReference type="Proteomes" id="UP000307999">
    <property type="component" value="Unassembled WGS sequence"/>
</dbReference>
<comment type="subcellular location">
    <subcellularLocation>
        <location evidence="1">Cell outer membrane</location>
        <topology evidence="1">Lipid-anchor</topology>
    </subcellularLocation>
</comment>
<evidence type="ECO:0000256" key="7">
    <source>
        <dbReference type="SAM" id="MobiDB-lite"/>
    </source>
</evidence>
<keyword evidence="2" id="KW-0732">Signal</keyword>
<keyword evidence="9" id="KW-1185">Reference proteome</keyword>
<evidence type="ECO:0000313" key="9">
    <source>
        <dbReference type="Proteomes" id="UP000307999"/>
    </source>
</evidence>
<reference evidence="8 9" key="1">
    <citation type="submission" date="2019-04" db="EMBL/GenBank/DDBJ databases">
        <title>Thalassotalea guangxiensis sp. nov., isolated from sediment of the coastal wetland.</title>
        <authorList>
            <person name="Zheng S."/>
            <person name="Zhang D."/>
        </authorList>
    </citation>
    <scope>NUCLEOTIDE SEQUENCE [LARGE SCALE GENOMIC DNA]</scope>
    <source>
        <strain evidence="8 9">ZS-4</strain>
    </source>
</reference>
<dbReference type="GO" id="GO:0009279">
    <property type="term" value="C:cell outer membrane"/>
    <property type="evidence" value="ECO:0007669"/>
    <property type="project" value="UniProtKB-SubCell"/>
</dbReference>
<dbReference type="InterPro" id="IPR032831">
    <property type="entry name" value="LptM_cons"/>
</dbReference>
<name>A0A4U1B5B7_9GAMM</name>
<dbReference type="Pfam" id="PF13627">
    <property type="entry name" value="LptM_cons"/>
    <property type="match status" value="1"/>
</dbReference>
<dbReference type="RefSeq" id="WP_136735564.1">
    <property type="nucleotide sequence ID" value="NZ_SWDB01000018.1"/>
</dbReference>
<comment type="caution">
    <text evidence="8">The sequence shown here is derived from an EMBL/GenBank/DDBJ whole genome shotgun (WGS) entry which is preliminary data.</text>
</comment>
<evidence type="ECO:0000256" key="4">
    <source>
        <dbReference type="ARBA" id="ARBA00023139"/>
    </source>
</evidence>
<proteinExistence type="predicted"/>
<dbReference type="PROSITE" id="PS51257">
    <property type="entry name" value="PROKAR_LIPOPROTEIN"/>
    <property type="match status" value="1"/>
</dbReference>
<evidence type="ECO:0000256" key="6">
    <source>
        <dbReference type="ARBA" id="ARBA00023288"/>
    </source>
</evidence>